<dbReference type="PANTHER" id="PTHR34220:SF7">
    <property type="entry name" value="SENSOR HISTIDINE KINASE YPDA"/>
    <property type="match status" value="1"/>
</dbReference>
<keyword evidence="1" id="KW-0472">Membrane</keyword>
<dbReference type="GO" id="GO:0000155">
    <property type="term" value="F:phosphorelay sensor kinase activity"/>
    <property type="evidence" value="ECO:0007669"/>
    <property type="project" value="InterPro"/>
</dbReference>
<dbReference type="Gene3D" id="3.30.565.10">
    <property type="entry name" value="Histidine kinase-like ATPase, C-terminal domain"/>
    <property type="match status" value="1"/>
</dbReference>
<dbReference type="STRING" id="1423959.SAMN05444407_105265"/>
<feature type="transmembrane region" description="Helical" evidence="1">
    <location>
        <begin position="126"/>
        <end position="148"/>
    </location>
</feature>
<feature type="domain" description="Signal transduction histidine kinase internal region" evidence="2">
    <location>
        <begin position="172"/>
        <end position="247"/>
    </location>
</feature>
<evidence type="ECO:0000256" key="1">
    <source>
        <dbReference type="SAM" id="Phobius"/>
    </source>
</evidence>
<name>A0A1M7CKQ3_9FLAO</name>
<keyword evidence="1" id="KW-0812">Transmembrane</keyword>
<dbReference type="GO" id="GO:0016020">
    <property type="term" value="C:membrane"/>
    <property type="evidence" value="ECO:0007669"/>
    <property type="project" value="InterPro"/>
</dbReference>
<keyword evidence="1" id="KW-1133">Transmembrane helix</keyword>
<feature type="transmembrane region" description="Helical" evidence="1">
    <location>
        <begin position="84"/>
        <end position="106"/>
    </location>
</feature>
<evidence type="ECO:0000313" key="4">
    <source>
        <dbReference type="Proteomes" id="UP000184069"/>
    </source>
</evidence>
<protein>
    <submittedName>
        <fullName evidence="3">Histidine kinase</fullName>
    </submittedName>
</protein>
<evidence type="ECO:0000259" key="2">
    <source>
        <dbReference type="Pfam" id="PF06580"/>
    </source>
</evidence>
<sequence>MTARLKPDHKSKLHIHLLFWILYYMLEVYLDFYWSRYQFPDFKWQLRLQNSLLLELGYLMVKIPLAYSLLYVYERVHLNKALKYLLSILIFILAVLAHRFFTHYVIYSHIYGITETLDGKQPSGFINGLVAFNSFMDLIFMVGLVFGVEITRQKNVLKEQISQLKSEKLDQELTMLKAQINPHFLFNTLNNIYGMALKKADETPDVILQLSKIMRYNIYEAAEKNISIEKDLENIKDFIQIQRIRHHHLNVRFQENIDNPSQEISPLILIQFVENAFKHGVSESLGDAFIIIDIELKNGILSYYIENSKEERPHQHSTKIGLRNIRRQLELLYPKHSLNVEDKTDRYIVQLKIDFHDTSSL</sequence>
<organism evidence="3 4">
    <name type="scientific">Chryseobacterium contaminans</name>
    <dbReference type="NCBI Taxonomy" id="1423959"/>
    <lineage>
        <taxon>Bacteria</taxon>
        <taxon>Pseudomonadati</taxon>
        <taxon>Bacteroidota</taxon>
        <taxon>Flavobacteriia</taxon>
        <taxon>Flavobacteriales</taxon>
        <taxon>Weeksellaceae</taxon>
        <taxon>Chryseobacterium group</taxon>
        <taxon>Chryseobacterium</taxon>
    </lineage>
</organism>
<dbReference type="InterPro" id="IPR050640">
    <property type="entry name" value="Bact_2-comp_sensor_kinase"/>
</dbReference>
<dbReference type="Pfam" id="PF06580">
    <property type="entry name" value="His_kinase"/>
    <property type="match status" value="1"/>
</dbReference>
<dbReference type="InterPro" id="IPR036890">
    <property type="entry name" value="HATPase_C_sf"/>
</dbReference>
<accession>A0A1M7CKQ3</accession>
<feature type="transmembrane region" description="Helical" evidence="1">
    <location>
        <begin position="12"/>
        <end position="32"/>
    </location>
</feature>
<dbReference type="InterPro" id="IPR010559">
    <property type="entry name" value="Sig_transdc_His_kin_internal"/>
</dbReference>
<keyword evidence="3" id="KW-0808">Transferase</keyword>
<dbReference type="EMBL" id="FRBM01000005">
    <property type="protein sequence ID" value="SHL67858.1"/>
    <property type="molecule type" value="Genomic_DNA"/>
</dbReference>
<gene>
    <name evidence="3" type="ORF">SAMN05444407_105265</name>
</gene>
<feature type="transmembrane region" description="Helical" evidence="1">
    <location>
        <begin position="52"/>
        <end position="72"/>
    </location>
</feature>
<evidence type="ECO:0000313" key="3">
    <source>
        <dbReference type="EMBL" id="SHL67858.1"/>
    </source>
</evidence>
<dbReference type="PANTHER" id="PTHR34220">
    <property type="entry name" value="SENSOR HISTIDINE KINASE YPDA"/>
    <property type="match status" value="1"/>
</dbReference>
<dbReference type="AlphaFoldDB" id="A0A1M7CKQ3"/>
<dbReference type="Proteomes" id="UP000184069">
    <property type="component" value="Unassembled WGS sequence"/>
</dbReference>
<proteinExistence type="predicted"/>
<keyword evidence="3" id="KW-0418">Kinase</keyword>
<reference evidence="3 4" key="1">
    <citation type="submission" date="2016-11" db="EMBL/GenBank/DDBJ databases">
        <authorList>
            <person name="Jaros S."/>
            <person name="Januszkiewicz K."/>
            <person name="Wedrychowicz H."/>
        </authorList>
    </citation>
    <scope>NUCLEOTIDE SEQUENCE [LARGE SCALE GENOMIC DNA]</scope>
    <source>
        <strain evidence="3 4">DSM 27621</strain>
    </source>
</reference>